<accession>A0A644VHA8</accession>
<comment type="caution">
    <text evidence="1">The sequence shown here is derived from an EMBL/GenBank/DDBJ whole genome shotgun (WGS) entry which is preliminary data.</text>
</comment>
<name>A0A644VHA8_9ZZZZ</name>
<evidence type="ECO:0008006" key="2">
    <source>
        <dbReference type="Google" id="ProtNLM"/>
    </source>
</evidence>
<protein>
    <recommendedName>
        <fullName evidence="2">5-methylcytosine-specific restriction enzyme subunit McrC</fullName>
    </recommendedName>
</protein>
<dbReference type="PANTHER" id="PTHR38733">
    <property type="entry name" value="PROTEIN MCRC"/>
    <property type="match status" value="1"/>
</dbReference>
<dbReference type="Pfam" id="PF10117">
    <property type="entry name" value="McrBC"/>
    <property type="match status" value="1"/>
</dbReference>
<gene>
    <name evidence="1" type="ORF">SDC9_36751</name>
</gene>
<dbReference type="EMBL" id="VSSQ01000310">
    <property type="protein sequence ID" value="MPL90696.1"/>
    <property type="molecule type" value="Genomic_DNA"/>
</dbReference>
<proteinExistence type="predicted"/>
<dbReference type="AlphaFoldDB" id="A0A644VHA8"/>
<dbReference type="PANTHER" id="PTHR38733:SF1">
    <property type="entry name" value="TYPE IV METHYL-DIRECTED RESTRICTION ENZYME ECOKMCRBC"/>
    <property type="match status" value="1"/>
</dbReference>
<sequence length="428" mass="49091">MRTTYQITEYGSFISGKEVPGYTTLPENTFSQLEAFILSNKSRDTDALEFLGLSAKKGLGKVITARNYVGIITMKDGTSIEILPKVYSGEAYTDTMVKKLLIDMLKCLRNTPYKALQTSTVNIEKMSVFEVFVRMFVDEVFNIVKRGLRQYYEAVEDNCGEYKGKILFSEHIKRNYAHKERCYVEFDDYNCNRPENKLLKATLQYLNMQSQSSLNKRDIKTLLNAFADVEPSTDHNSDFQKCSLDRNMKDYATALLWCKVFLSGKSFTSFSGSEVALALLFPMETLFESYVAVRLKKILGTTDFLVVAQDRSYHLFDYPNNKFLMKPDIVVHRKRDNSTFILDTKWKILSSGKSNYGISQSDMYQMYAYHKKYAAANVCLLYPKAESILSETPIHFRSKDEVQVGIEFIDLFKLDESLLNIKLALNAG</sequence>
<reference evidence="1" key="1">
    <citation type="submission" date="2019-08" db="EMBL/GenBank/DDBJ databases">
        <authorList>
            <person name="Kucharzyk K."/>
            <person name="Murdoch R.W."/>
            <person name="Higgins S."/>
            <person name="Loffler F."/>
        </authorList>
    </citation>
    <scope>NUCLEOTIDE SEQUENCE</scope>
</reference>
<dbReference type="InterPro" id="IPR019292">
    <property type="entry name" value="McrC"/>
</dbReference>
<evidence type="ECO:0000313" key="1">
    <source>
        <dbReference type="EMBL" id="MPL90696.1"/>
    </source>
</evidence>
<organism evidence="1">
    <name type="scientific">bioreactor metagenome</name>
    <dbReference type="NCBI Taxonomy" id="1076179"/>
    <lineage>
        <taxon>unclassified sequences</taxon>
        <taxon>metagenomes</taxon>
        <taxon>ecological metagenomes</taxon>
    </lineage>
</organism>